<dbReference type="InterPro" id="IPR031974">
    <property type="entry name" value="PDCD7"/>
</dbReference>
<feature type="region of interest" description="Disordered" evidence="2">
    <location>
        <begin position="1"/>
        <end position="120"/>
    </location>
</feature>
<keyword evidence="4" id="KW-1185">Reference proteome</keyword>
<dbReference type="Proteomes" id="UP000596742">
    <property type="component" value="Unassembled WGS sequence"/>
</dbReference>
<evidence type="ECO:0000313" key="4">
    <source>
        <dbReference type="Proteomes" id="UP000596742"/>
    </source>
</evidence>
<protein>
    <recommendedName>
        <fullName evidence="5">Programmed cell death protein 7</fullName>
    </recommendedName>
</protein>
<dbReference type="GO" id="GO:0005689">
    <property type="term" value="C:U12-type spliceosomal complex"/>
    <property type="evidence" value="ECO:0007669"/>
    <property type="project" value="TreeGrafter"/>
</dbReference>
<comment type="caution">
    <text evidence="3">The sequence shown here is derived from an EMBL/GenBank/DDBJ whole genome shotgun (WGS) entry which is preliminary data.</text>
</comment>
<reference evidence="3" key="1">
    <citation type="submission" date="2018-11" db="EMBL/GenBank/DDBJ databases">
        <authorList>
            <person name="Alioto T."/>
            <person name="Alioto T."/>
        </authorList>
    </citation>
    <scope>NUCLEOTIDE SEQUENCE</scope>
</reference>
<evidence type="ECO:0000256" key="1">
    <source>
        <dbReference type="SAM" id="Coils"/>
    </source>
</evidence>
<dbReference type="PANTHER" id="PTHR48190:SF2">
    <property type="entry name" value="PROGRAMMED CELL DEATH PROTEIN 7"/>
    <property type="match status" value="1"/>
</dbReference>
<dbReference type="Pfam" id="PF16021">
    <property type="entry name" value="PDCD7"/>
    <property type="match status" value="1"/>
</dbReference>
<feature type="compositionally biased region" description="Basic residues" evidence="2">
    <location>
        <begin position="1"/>
        <end position="11"/>
    </location>
</feature>
<organism evidence="3 4">
    <name type="scientific">Mytilus galloprovincialis</name>
    <name type="common">Mediterranean mussel</name>
    <dbReference type="NCBI Taxonomy" id="29158"/>
    <lineage>
        <taxon>Eukaryota</taxon>
        <taxon>Metazoa</taxon>
        <taxon>Spiralia</taxon>
        <taxon>Lophotrochozoa</taxon>
        <taxon>Mollusca</taxon>
        <taxon>Bivalvia</taxon>
        <taxon>Autobranchia</taxon>
        <taxon>Pteriomorphia</taxon>
        <taxon>Mytilida</taxon>
        <taxon>Mytiloidea</taxon>
        <taxon>Mytilidae</taxon>
        <taxon>Mytilinae</taxon>
        <taxon>Mytilus</taxon>
    </lineage>
</organism>
<feature type="compositionally biased region" description="Polar residues" evidence="2">
    <location>
        <begin position="35"/>
        <end position="64"/>
    </location>
</feature>
<dbReference type="PANTHER" id="PTHR48190">
    <property type="entry name" value="PROGRAMMED CELL DEATH PROTEIN 7"/>
    <property type="match status" value="1"/>
</dbReference>
<feature type="region of interest" description="Disordered" evidence="2">
    <location>
        <begin position="322"/>
        <end position="342"/>
    </location>
</feature>
<dbReference type="InterPro" id="IPR052831">
    <property type="entry name" value="Apoptosis_promoter"/>
</dbReference>
<evidence type="ECO:0008006" key="5">
    <source>
        <dbReference type="Google" id="ProtNLM"/>
    </source>
</evidence>
<dbReference type="EMBL" id="UYJE01000441">
    <property type="protein sequence ID" value="VDH93365.1"/>
    <property type="molecule type" value="Genomic_DNA"/>
</dbReference>
<proteinExistence type="predicted"/>
<keyword evidence="1" id="KW-0175">Coiled coil</keyword>
<evidence type="ECO:0000256" key="2">
    <source>
        <dbReference type="SAM" id="MobiDB-lite"/>
    </source>
</evidence>
<accession>A0A8B6BND2</accession>
<feature type="compositionally biased region" description="Polar residues" evidence="2">
    <location>
        <begin position="73"/>
        <end position="120"/>
    </location>
</feature>
<dbReference type="AlphaFoldDB" id="A0A8B6BND2"/>
<evidence type="ECO:0000313" key="3">
    <source>
        <dbReference type="EMBL" id="VDH93365.1"/>
    </source>
</evidence>
<sequence>MYGRNNNRKNFRPANPRFVSRGQNQRHNFRPRTPGQYTNNQPKRFQNTTIRSNFQNNEHGQNQRSFEERVDNRNVQSNRPQGPSSFPIYNQKQTQGSQQDLSQHSSWAQNTTMRDPNLNRSGMVTYSSDSRITTQTSSDGYHQAPPFNMLMNDQKPFNMSMTDQKNEILDSKGSGSFFAKVAQEGIQSKPTFNSQNMQIPGLDVIPDQEDSSTLVHRPNIISPQQSSELLGSMSFTQTGKPFANRQQDHTNPQIHQFTKPLEYQGLSHVSVPESVQPVQMMIPNCPPPPNSFLQNDMQFRNNQQLGHVGMPPPMNRSFPNPFPPPNFQPEPYSGSNQFPPNSHPPPLKPVMNQQIQQHHQQPFQLKEELIQTEHATVLPGKEKDTEWINSWLDRKGVKSDDWKVQKKECVKTPVNVYDVQEKTKRMMFLMASLQKQIKILKSCDQHQIEEEMRTTNKLKDEMDAIRKYLSTVDVLDLRMKVKKRMQKRERIKKQREEKFLSRQRELEQREQLHKEIDGRLKKVHDKYGNKRQQKELKQIADKVLGEIRKKTQDITRATDLLKNLTKLRKLRKDRLLQQGVNTKPESDADFEDKVQDCLDVVKTQKKVYTAENKALQVMLDIEQEENKEKEREKLQQILRSLEIKRQKKDDQLLFGESEPVDMNDPMFMFSQYYDQAQVSVDSLLQIRCDWDRFSVPEGTPGGNRIPDGFILPDKPSCDIWRLALKDET</sequence>
<feature type="coiled-coil region" evidence="1">
    <location>
        <begin position="612"/>
        <end position="651"/>
    </location>
</feature>
<dbReference type="OrthoDB" id="2289628at2759"/>
<name>A0A8B6BND2_MYTGA</name>
<gene>
    <name evidence="3" type="ORF">MGAL_10B015355</name>
</gene>